<evidence type="ECO:0000256" key="13">
    <source>
        <dbReference type="ARBA" id="ARBA00083621"/>
    </source>
</evidence>
<comment type="function">
    <text evidence="11">May function in depolymerizing pectin during pollen development, germination, and tube growth. Acts as an exo-polygalacturonase.</text>
</comment>
<comment type="similarity">
    <text evidence="2 15">Belongs to the glycosyl hydrolase 28 family.</text>
</comment>
<keyword evidence="5 15" id="KW-0378">Hydrolase</keyword>
<keyword evidence="6 15" id="KW-0326">Glycosidase</keyword>
<protein>
    <recommendedName>
        <fullName evidence="12">Exopolygalacturonase</fullName>
        <ecNumber evidence="8">3.2.1.67</ecNumber>
    </recommendedName>
    <alternativeName>
        <fullName evidence="9">Galacturan 1,4-alpha-galacturonidase</fullName>
    </alternativeName>
    <alternativeName>
        <fullName evidence="13">Pectinase</fullName>
    </alternativeName>
</protein>
<dbReference type="GO" id="GO:0071555">
    <property type="term" value="P:cell wall organization"/>
    <property type="evidence" value="ECO:0007669"/>
    <property type="project" value="UniProtKB-KW"/>
</dbReference>
<evidence type="ECO:0000256" key="16">
    <source>
        <dbReference type="SAM" id="SignalP"/>
    </source>
</evidence>
<feature type="active site" evidence="14">
    <location>
        <position position="300"/>
    </location>
</feature>
<dbReference type="SUPFAM" id="SSF51126">
    <property type="entry name" value="Pectin lyase-like"/>
    <property type="match status" value="1"/>
</dbReference>
<keyword evidence="18" id="KW-1185">Reference proteome</keyword>
<evidence type="ECO:0000256" key="10">
    <source>
        <dbReference type="ARBA" id="ARBA00048766"/>
    </source>
</evidence>
<dbReference type="PROSITE" id="PS00502">
    <property type="entry name" value="POLYGALACTURONASE"/>
    <property type="match status" value="1"/>
</dbReference>
<dbReference type="EMBL" id="PYDT01000010">
    <property type="protein sequence ID" value="THU48220.1"/>
    <property type="molecule type" value="Genomic_DNA"/>
</dbReference>
<evidence type="ECO:0000256" key="15">
    <source>
        <dbReference type="RuleBase" id="RU361169"/>
    </source>
</evidence>
<keyword evidence="7" id="KW-0961">Cell wall biogenesis/degradation</keyword>
<evidence type="ECO:0000313" key="17">
    <source>
        <dbReference type="EMBL" id="THU48220.1"/>
    </source>
</evidence>
<comment type="catalytic activity">
    <reaction evidence="10">
        <text>[(1-&gt;4)-alpha-D-galacturonosyl](n) + H2O = alpha-D-galacturonate + [(1-&gt;4)-alpha-D-galacturonosyl](n-1)</text>
        <dbReference type="Rhea" id="RHEA:14117"/>
        <dbReference type="Rhea" id="RHEA-COMP:14570"/>
        <dbReference type="Rhea" id="RHEA-COMP:14572"/>
        <dbReference type="ChEBI" id="CHEBI:15377"/>
        <dbReference type="ChEBI" id="CHEBI:58658"/>
        <dbReference type="ChEBI" id="CHEBI:140523"/>
        <dbReference type="EC" id="3.2.1.67"/>
    </reaction>
</comment>
<dbReference type="SMART" id="SM00710">
    <property type="entry name" value="PbH1"/>
    <property type="match status" value="5"/>
</dbReference>
<dbReference type="InterPro" id="IPR011050">
    <property type="entry name" value="Pectin_lyase_fold/virulence"/>
</dbReference>
<evidence type="ECO:0000256" key="14">
    <source>
        <dbReference type="PROSITE-ProRule" id="PRU10052"/>
    </source>
</evidence>
<dbReference type="FunFam" id="2.160.20.10:FF:000004">
    <property type="entry name" value="Pectin lyase-like superfamily protein"/>
    <property type="match status" value="1"/>
</dbReference>
<dbReference type="Pfam" id="PF00295">
    <property type="entry name" value="Glyco_hydro_28"/>
    <property type="match status" value="1"/>
</dbReference>
<evidence type="ECO:0000256" key="6">
    <source>
        <dbReference type="ARBA" id="ARBA00023295"/>
    </source>
</evidence>
<dbReference type="Proteomes" id="UP000317650">
    <property type="component" value="Chromosome 9"/>
</dbReference>
<dbReference type="GO" id="GO:0004650">
    <property type="term" value="F:polygalacturonase activity"/>
    <property type="evidence" value="ECO:0007669"/>
    <property type="project" value="InterPro"/>
</dbReference>
<dbReference type="InterPro" id="IPR006626">
    <property type="entry name" value="PbH1"/>
</dbReference>
<dbReference type="InterPro" id="IPR000743">
    <property type="entry name" value="Glyco_hydro_28"/>
</dbReference>
<dbReference type="STRING" id="52838.A0A4S8IIR1"/>
<organism evidence="17 18">
    <name type="scientific">Musa balbisiana</name>
    <name type="common">Banana</name>
    <dbReference type="NCBI Taxonomy" id="52838"/>
    <lineage>
        <taxon>Eukaryota</taxon>
        <taxon>Viridiplantae</taxon>
        <taxon>Streptophyta</taxon>
        <taxon>Embryophyta</taxon>
        <taxon>Tracheophyta</taxon>
        <taxon>Spermatophyta</taxon>
        <taxon>Magnoliopsida</taxon>
        <taxon>Liliopsida</taxon>
        <taxon>Zingiberales</taxon>
        <taxon>Musaceae</taxon>
        <taxon>Musa</taxon>
    </lineage>
</organism>
<evidence type="ECO:0000256" key="5">
    <source>
        <dbReference type="ARBA" id="ARBA00022801"/>
    </source>
</evidence>
<dbReference type="PANTHER" id="PTHR31375">
    <property type="match status" value="1"/>
</dbReference>
<dbReference type="AlphaFoldDB" id="A0A4S8IIR1"/>
<feature type="chain" id="PRO_5020349448" description="Exopolygalacturonase" evidence="16">
    <location>
        <begin position="19"/>
        <end position="453"/>
    </location>
</feature>
<dbReference type="GO" id="GO:0005975">
    <property type="term" value="P:carbohydrate metabolic process"/>
    <property type="evidence" value="ECO:0007669"/>
    <property type="project" value="InterPro"/>
</dbReference>
<sequence>MKLFLLLPFICCYSIADARCRSGVSSGTFNVLHYGARANGFSDDSKVAPLCFGRSCINHSVSHQMLYDLFFFFFLVFNRFVPCLPVSVTMQAFMAAWKAACAASGNVKLHIPRRKYLVGPVKFDGPCRNVHSITVYMQVEVHPMTGIGYLKASTDLSKYVEGDDWIQFGHVDKLTLTGGGTFDGQGAVSWPFNKCPRKKNCRVLPTSIKFLATNDTVVRRVQSLNSKFFHVAVVGCKRFQGSNIRIHAPSNSPNTDGIHIERSSDVTICNSVIATGDDCISIGQGNVHVRISSITCGPGHGISVGSLGRYRDEGDVRGLVVRDSTISGTTNGIRIKTWQNSPGSSSATNMTFRNISMKGVANPIIIDQMYCPYVSCPSQAPSRVKISDIFFRDIRGTSATPVAVTLKCSRGAPCRNVNLHNVHLRYTGGSAATAECWNVKARYSGIQMPAPCH</sequence>
<keyword evidence="4" id="KW-0964">Secreted</keyword>
<evidence type="ECO:0000256" key="7">
    <source>
        <dbReference type="ARBA" id="ARBA00023316"/>
    </source>
</evidence>
<feature type="signal peptide" evidence="16">
    <location>
        <begin position="1"/>
        <end position="18"/>
    </location>
</feature>
<keyword evidence="3" id="KW-0134">Cell wall</keyword>
<evidence type="ECO:0000256" key="1">
    <source>
        <dbReference type="ARBA" id="ARBA00004191"/>
    </source>
</evidence>
<evidence type="ECO:0000256" key="9">
    <source>
        <dbReference type="ARBA" id="ARBA00043142"/>
    </source>
</evidence>
<accession>A0A4S8IIR1</accession>
<dbReference type="EC" id="3.2.1.67" evidence="8"/>
<dbReference type="Gene3D" id="2.160.20.10">
    <property type="entry name" value="Single-stranded right-handed beta-helix, Pectin lyase-like"/>
    <property type="match status" value="1"/>
</dbReference>
<evidence type="ECO:0000256" key="12">
    <source>
        <dbReference type="ARBA" id="ARBA00068298"/>
    </source>
</evidence>
<evidence type="ECO:0000256" key="3">
    <source>
        <dbReference type="ARBA" id="ARBA00022512"/>
    </source>
</evidence>
<evidence type="ECO:0000256" key="2">
    <source>
        <dbReference type="ARBA" id="ARBA00008834"/>
    </source>
</evidence>
<evidence type="ECO:0000256" key="4">
    <source>
        <dbReference type="ARBA" id="ARBA00022525"/>
    </source>
</evidence>
<comment type="caution">
    <text evidence="17">The sequence shown here is derived from an EMBL/GenBank/DDBJ whole genome shotgun (WGS) entry which is preliminary data.</text>
</comment>
<comment type="subcellular location">
    <subcellularLocation>
        <location evidence="1">Secreted</location>
        <location evidence="1">Cell wall</location>
    </subcellularLocation>
</comment>
<keyword evidence="16" id="KW-0732">Signal</keyword>
<name>A0A4S8IIR1_MUSBA</name>
<evidence type="ECO:0000313" key="18">
    <source>
        <dbReference type="Proteomes" id="UP000317650"/>
    </source>
</evidence>
<dbReference type="GO" id="GO:0047911">
    <property type="term" value="F:galacturan 1,4-alpha-galacturonidase activity"/>
    <property type="evidence" value="ECO:0007669"/>
    <property type="project" value="UniProtKB-EC"/>
</dbReference>
<proteinExistence type="inferred from homology"/>
<dbReference type="InterPro" id="IPR012334">
    <property type="entry name" value="Pectin_lyas_fold"/>
</dbReference>
<evidence type="ECO:0000256" key="11">
    <source>
        <dbReference type="ARBA" id="ARBA00057651"/>
    </source>
</evidence>
<gene>
    <name evidence="17" type="ORF">C4D60_Mb09t23930</name>
</gene>
<reference evidence="17 18" key="1">
    <citation type="journal article" date="2019" name="Nat. Plants">
        <title>Genome sequencing of Musa balbisiana reveals subgenome evolution and function divergence in polyploid bananas.</title>
        <authorList>
            <person name="Yao X."/>
        </authorList>
    </citation>
    <scope>NUCLEOTIDE SEQUENCE [LARGE SCALE GENOMIC DNA]</scope>
    <source>
        <strain evidence="18">cv. DH-PKW</strain>
        <tissue evidence="17">Leaves</tissue>
    </source>
</reference>
<evidence type="ECO:0000256" key="8">
    <source>
        <dbReference type="ARBA" id="ARBA00038933"/>
    </source>
</evidence>